<feature type="domain" description="PAS" evidence="22">
    <location>
        <begin position="566"/>
        <end position="612"/>
    </location>
</feature>
<dbReference type="SMART" id="SM00448">
    <property type="entry name" value="REC"/>
    <property type="match status" value="1"/>
</dbReference>
<dbReference type="CDD" id="cd00130">
    <property type="entry name" value="PAS"/>
    <property type="match status" value="1"/>
</dbReference>
<evidence type="ECO:0000256" key="3">
    <source>
        <dbReference type="ARBA" id="ARBA00012438"/>
    </source>
</evidence>
<dbReference type="PROSITE" id="PS50110">
    <property type="entry name" value="RESPONSE_REGULATORY"/>
    <property type="match status" value="1"/>
</dbReference>
<keyword evidence="10" id="KW-0547">Nucleotide-binding</keyword>
<dbReference type="CDD" id="cd00088">
    <property type="entry name" value="HPT"/>
    <property type="match status" value="1"/>
</dbReference>
<dbReference type="SMART" id="SM00062">
    <property type="entry name" value="PBPb"/>
    <property type="match status" value="2"/>
</dbReference>
<dbReference type="PRINTS" id="PR00344">
    <property type="entry name" value="BCTRLSENSOR"/>
</dbReference>
<evidence type="ECO:0000256" key="5">
    <source>
        <dbReference type="ARBA" id="ARBA00022519"/>
    </source>
</evidence>
<evidence type="ECO:0000259" key="21">
    <source>
        <dbReference type="PROSITE" id="PS50110"/>
    </source>
</evidence>
<dbReference type="SUPFAM" id="SSF55785">
    <property type="entry name" value="PYP-like sensor domain (PAS domain)"/>
    <property type="match status" value="1"/>
</dbReference>
<dbReference type="SUPFAM" id="SSF53850">
    <property type="entry name" value="Periplasmic binding protein-like II"/>
    <property type="match status" value="2"/>
</dbReference>
<feature type="domain" description="HPt" evidence="24">
    <location>
        <begin position="1108"/>
        <end position="1203"/>
    </location>
</feature>
<dbReference type="CDD" id="cd13707">
    <property type="entry name" value="PBP2_BvgS_D2"/>
    <property type="match status" value="1"/>
</dbReference>
<keyword evidence="9 19" id="KW-0732">Signal</keyword>
<dbReference type="Proteomes" id="UP000693952">
    <property type="component" value="Chromosome"/>
</dbReference>
<dbReference type="PROSITE" id="PS50113">
    <property type="entry name" value="PAC"/>
    <property type="match status" value="1"/>
</dbReference>
<dbReference type="SUPFAM" id="SSF55874">
    <property type="entry name" value="ATPase domain of HSP90 chaperone/DNA topoisomerase II/histidine kinase"/>
    <property type="match status" value="1"/>
</dbReference>
<keyword evidence="14" id="KW-0902">Two-component regulatory system</keyword>
<dbReference type="InterPro" id="IPR003661">
    <property type="entry name" value="HisK_dim/P_dom"/>
</dbReference>
<evidence type="ECO:0000256" key="9">
    <source>
        <dbReference type="ARBA" id="ARBA00022729"/>
    </source>
</evidence>
<dbReference type="Pfam" id="PF02518">
    <property type="entry name" value="HATPase_c"/>
    <property type="match status" value="1"/>
</dbReference>
<proteinExistence type="predicted"/>
<dbReference type="InterPro" id="IPR001638">
    <property type="entry name" value="Solute-binding_3/MltF_N"/>
</dbReference>
<evidence type="ECO:0000256" key="19">
    <source>
        <dbReference type="SAM" id="SignalP"/>
    </source>
</evidence>
<dbReference type="Gene3D" id="3.30.565.10">
    <property type="entry name" value="Histidine kinase-like ATPase, C-terminal domain"/>
    <property type="match status" value="1"/>
</dbReference>
<feature type="domain" description="Histidine kinase" evidence="20">
    <location>
        <begin position="710"/>
        <end position="931"/>
    </location>
</feature>
<dbReference type="InterPro" id="IPR001789">
    <property type="entry name" value="Sig_transdc_resp-reg_receiver"/>
</dbReference>
<evidence type="ECO:0000256" key="4">
    <source>
        <dbReference type="ARBA" id="ARBA00022475"/>
    </source>
</evidence>
<dbReference type="CDD" id="cd13705">
    <property type="entry name" value="PBP2_BvgS_D1"/>
    <property type="match status" value="1"/>
</dbReference>
<dbReference type="InterPro" id="IPR036097">
    <property type="entry name" value="HisK_dim/P_sf"/>
</dbReference>
<dbReference type="SMART" id="SM00091">
    <property type="entry name" value="PAS"/>
    <property type="match status" value="1"/>
</dbReference>
<evidence type="ECO:0000313" key="25">
    <source>
        <dbReference type="EMBL" id="QXH39959.1"/>
    </source>
</evidence>
<dbReference type="SUPFAM" id="SSF47384">
    <property type="entry name" value="Homodimeric domain of signal transducing histidine kinase"/>
    <property type="match status" value="1"/>
</dbReference>
<dbReference type="InterPro" id="IPR036641">
    <property type="entry name" value="HPT_dom_sf"/>
</dbReference>
<dbReference type="Pfam" id="PF01627">
    <property type="entry name" value="Hpt"/>
    <property type="match status" value="1"/>
</dbReference>
<dbReference type="SMART" id="SM00388">
    <property type="entry name" value="HisKA"/>
    <property type="match status" value="1"/>
</dbReference>
<dbReference type="InterPro" id="IPR003594">
    <property type="entry name" value="HATPase_dom"/>
</dbReference>
<dbReference type="CDD" id="cd17546">
    <property type="entry name" value="REC_hyHK_CKI1_RcsC-like"/>
    <property type="match status" value="1"/>
</dbReference>
<dbReference type="CDD" id="cd16922">
    <property type="entry name" value="HATPase_EvgS-ArcB-TorS-like"/>
    <property type="match status" value="1"/>
</dbReference>
<evidence type="ECO:0000256" key="8">
    <source>
        <dbReference type="ARBA" id="ARBA00022692"/>
    </source>
</evidence>
<protein>
    <recommendedName>
        <fullName evidence="3">histidine kinase</fullName>
        <ecNumber evidence="3">2.7.13.3</ecNumber>
    </recommendedName>
</protein>
<dbReference type="CDD" id="cd00082">
    <property type="entry name" value="HisKA"/>
    <property type="match status" value="1"/>
</dbReference>
<evidence type="ECO:0000256" key="15">
    <source>
        <dbReference type="ARBA" id="ARBA00023136"/>
    </source>
</evidence>
<dbReference type="InterPro" id="IPR004358">
    <property type="entry name" value="Sig_transdc_His_kin-like_C"/>
</dbReference>
<feature type="domain" description="Response regulatory" evidence="21">
    <location>
        <begin position="953"/>
        <end position="1072"/>
    </location>
</feature>
<evidence type="ECO:0000313" key="26">
    <source>
        <dbReference type="Proteomes" id="UP000693952"/>
    </source>
</evidence>
<comment type="catalytic activity">
    <reaction evidence="1">
        <text>ATP + protein L-histidine = ADP + protein N-phospho-L-histidine.</text>
        <dbReference type="EC" id="2.7.13.3"/>
    </reaction>
</comment>
<evidence type="ECO:0000259" key="20">
    <source>
        <dbReference type="PROSITE" id="PS50109"/>
    </source>
</evidence>
<dbReference type="PANTHER" id="PTHR43047:SF72">
    <property type="entry name" value="OSMOSENSING HISTIDINE PROTEIN KINASE SLN1"/>
    <property type="match status" value="1"/>
</dbReference>
<dbReference type="InterPro" id="IPR008207">
    <property type="entry name" value="Sig_transdc_His_kin_Hpt_dom"/>
</dbReference>
<dbReference type="InterPro" id="IPR000014">
    <property type="entry name" value="PAS"/>
</dbReference>
<dbReference type="Gene3D" id="3.30.450.20">
    <property type="entry name" value="PAS domain"/>
    <property type="match status" value="1"/>
</dbReference>
<evidence type="ECO:0000256" key="11">
    <source>
        <dbReference type="ARBA" id="ARBA00022777"/>
    </source>
</evidence>
<dbReference type="EC" id="2.7.13.3" evidence="3"/>
<feature type="chain" id="PRO_5045856017" description="histidine kinase" evidence="19">
    <location>
        <begin position="23"/>
        <end position="1213"/>
    </location>
</feature>
<evidence type="ECO:0000256" key="2">
    <source>
        <dbReference type="ARBA" id="ARBA00004429"/>
    </source>
</evidence>
<dbReference type="InterPro" id="IPR049870">
    <property type="entry name" value="BvgS-like_periplasmic1"/>
</dbReference>
<dbReference type="Gene3D" id="1.20.120.160">
    <property type="entry name" value="HPT domain"/>
    <property type="match status" value="1"/>
</dbReference>
<dbReference type="InterPro" id="IPR036890">
    <property type="entry name" value="HATPase_C_sf"/>
</dbReference>
<dbReference type="NCBIfam" id="TIGR00229">
    <property type="entry name" value="sensory_box"/>
    <property type="match status" value="1"/>
</dbReference>
<keyword evidence="6 17" id="KW-0597">Phosphoprotein</keyword>
<feature type="domain" description="PAC" evidence="23">
    <location>
        <begin position="640"/>
        <end position="692"/>
    </location>
</feature>
<evidence type="ECO:0000256" key="6">
    <source>
        <dbReference type="ARBA" id="ARBA00022553"/>
    </source>
</evidence>
<dbReference type="PROSITE" id="PS50894">
    <property type="entry name" value="HPT"/>
    <property type="match status" value="1"/>
</dbReference>
<dbReference type="Pfam" id="PF00989">
    <property type="entry name" value="PAS"/>
    <property type="match status" value="1"/>
</dbReference>
<evidence type="ECO:0000256" key="12">
    <source>
        <dbReference type="ARBA" id="ARBA00022840"/>
    </source>
</evidence>
<gene>
    <name evidence="25" type="ORF">KSS89_27690</name>
</gene>
<dbReference type="Pfam" id="PF00497">
    <property type="entry name" value="SBP_bac_3"/>
    <property type="match status" value="2"/>
</dbReference>
<name>A0ABX8MKV2_9PSED</name>
<keyword evidence="12" id="KW-0067">ATP-binding</keyword>
<keyword evidence="7" id="KW-0808">Transferase</keyword>
<dbReference type="PROSITE" id="PS50112">
    <property type="entry name" value="PAS"/>
    <property type="match status" value="1"/>
</dbReference>
<sequence>MHLPLNWLLSCLTIMGAQLAMAQVLPTTLYSTARLDPHELMLEEEDWRWLRSKQELKIGAIAAESPPFSVSYNDNRYEGLNADISALIGQMLGVSIKIVPFATREEAIEALKTANIDLLSSHSSERSEHSLSFTQSFAEGRLALFKRNNDPRNASTDLAGRRIAVTKEHSPELRSRFPLAHLLIYPSHEEAIAAAAFGDAEIYVDDLLSAYFHINRAYYGFLKFERFIGPSRAGYGFAVRSNNQRLQKILDQSISSIGQEKLTSLTQRWVGSGFLPSDERVPLTAEESRWIARNPVVRLVINDDLAPVAFYDAKGVFSGVAAELLEVISQRTGLRFEVTARNGGYPQQIEALQRSEADLAIMTASAQREESLRFTRPFLNSPFVLITQTDRTAWAQVPDNLIGKRLAIPAGHVALQQVRELYPKTQVIETQTSLDSMSQVYSGSADAAVVALPTSRYYIVRLFQNRLAVAGLIHSSQKTASFAVRRGDAELQSILDKVLLSLPADDLNAMANHWRSPPGMSSETWRDYSIVIAEIITGAALLLLLSLIWGFYLQRRIKAEKTLNDQLRFIETLTENMPPVLYIRDLEGNMLSCNRSYLRSVGLSAEQVLNKTVQQLPSEHFSAEPDLHQSYLQAINDGQTVTSIYAIQLQGKEVWIEHWIQPFQDANGVTKGVICGWLDITKHRYLVQELKEAKNLADEASRAKTTFLATMSHEIRTPMNAVISILELELKRANNDRIERSSIDIAYNSAKSLLELIGDILDIARIESGRLSLSPKRSNLRELVESVARVFEGLARQKGLSLILEIDSSINGDVLVDGMRFKQILSNLVSNAIKFTEAGFIKVTITADLMENALLRINLCVEDSGIGISPASQQRLFRPFSQVERNVPNAEGTGLGLVICRSLCEMMGGQISLNSSLGHGTRVNVELRLQALERVATSERPAQPKARQMRRLQVLVVDDHSVNRQVLQQQLCFLGHDVVEAENGLDALNIWREHAFDIIITDYHMPIMNGAELARAIRQDERDNACEPVTIVGLTADAQPEETDRCVQAGMNDCLVKPISLDELEERLLTLGEVDESEQGPTSAPPQDLTQPPRVFDLESLHTLVGGEAAMLHQLLNELLSSNRKDLQALTTCLRDQAITELAELAHRIKGAARVVKGAQLVESCRQLEDACLSPDLSLAVITERVEQVKQAIMTLELGLLGEYKSREESLER</sequence>
<dbReference type="EMBL" id="CP077074">
    <property type="protein sequence ID" value="QXH39959.1"/>
    <property type="molecule type" value="Genomic_DNA"/>
</dbReference>
<dbReference type="InterPro" id="IPR005467">
    <property type="entry name" value="His_kinase_dom"/>
</dbReference>
<keyword evidence="11" id="KW-0418">Kinase</keyword>
<evidence type="ECO:0000256" key="18">
    <source>
        <dbReference type="SAM" id="MobiDB-lite"/>
    </source>
</evidence>
<evidence type="ECO:0000256" key="7">
    <source>
        <dbReference type="ARBA" id="ARBA00022679"/>
    </source>
</evidence>
<dbReference type="InterPro" id="IPR011006">
    <property type="entry name" value="CheY-like_superfamily"/>
</dbReference>
<feature type="modified residue" description="Phosphohistidine" evidence="16">
    <location>
        <position position="1147"/>
    </location>
</feature>
<keyword evidence="26" id="KW-1185">Reference proteome</keyword>
<dbReference type="Gene3D" id="3.40.190.10">
    <property type="entry name" value="Periplasmic binding protein-like II"/>
    <property type="match status" value="4"/>
</dbReference>
<feature type="region of interest" description="Disordered" evidence="18">
    <location>
        <begin position="1073"/>
        <end position="1092"/>
    </location>
</feature>
<keyword evidence="13" id="KW-1133">Transmembrane helix</keyword>
<evidence type="ECO:0000259" key="22">
    <source>
        <dbReference type="PROSITE" id="PS50112"/>
    </source>
</evidence>
<evidence type="ECO:0000256" key="10">
    <source>
        <dbReference type="ARBA" id="ARBA00022741"/>
    </source>
</evidence>
<accession>A0ABX8MKV2</accession>
<dbReference type="SUPFAM" id="SSF47226">
    <property type="entry name" value="Histidine-containing phosphotransfer domain, HPT domain"/>
    <property type="match status" value="1"/>
</dbReference>
<evidence type="ECO:0000256" key="1">
    <source>
        <dbReference type="ARBA" id="ARBA00000085"/>
    </source>
</evidence>
<dbReference type="InterPro" id="IPR013767">
    <property type="entry name" value="PAS_fold"/>
</dbReference>
<dbReference type="InterPro" id="IPR035965">
    <property type="entry name" value="PAS-like_dom_sf"/>
</dbReference>
<comment type="subcellular location">
    <subcellularLocation>
        <location evidence="2">Cell inner membrane</location>
        <topology evidence="2">Multi-pass membrane protein</topology>
    </subcellularLocation>
</comment>
<evidence type="ECO:0000256" key="14">
    <source>
        <dbReference type="ARBA" id="ARBA00023012"/>
    </source>
</evidence>
<keyword evidence="15" id="KW-0472">Membrane</keyword>
<organism evidence="25 26">
    <name type="scientific">Pseudomonas sessilinigenes</name>
    <dbReference type="NCBI Taxonomy" id="658629"/>
    <lineage>
        <taxon>Bacteria</taxon>
        <taxon>Pseudomonadati</taxon>
        <taxon>Pseudomonadota</taxon>
        <taxon>Gammaproteobacteria</taxon>
        <taxon>Pseudomonadales</taxon>
        <taxon>Pseudomonadaceae</taxon>
        <taxon>Pseudomonas</taxon>
    </lineage>
</organism>
<dbReference type="InterPro" id="IPR049871">
    <property type="entry name" value="BvgS-like_periplasmic2"/>
</dbReference>
<dbReference type="PROSITE" id="PS50109">
    <property type="entry name" value="HIS_KIN"/>
    <property type="match status" value="1"/>
</dbReference>
<dbReference type="SMART" id="SM00073">
    <property type="entry name" value="HPT"/>
    <property type="match status" value="1"/>
</dbReference>
<dbReference type="Gene3D" id="3.40.50.2300">
    <property type="match status" value="1"/>
</dbReference>
<dbReference type="SMART" id="SM00387">
    <property type="entry name" value="HATPase_c"/>
    <property type="match status" value="1"/>
</dbReference>
<evidence type="ECO:0000256" key="16">
    <source>
        <dbReference type="PROSITE-ProRule" id="PRU00110"/>
    </source>
</evidence>
<evidence type="ECO:0000256" key="17">
    <source>
        <dbReference type="PROSITE-ProRule" id="PRU00169"/>
    </source>
</evidence>
<evidence type="ECO:0000259" key="23">
    <source>
        <dbReference type="PROSITE" id="PS50113"/>
    </source>
</evidence>
<keyword evidence="5" id="KW-0997">Cell inner membrane</keyword>
<dbReference type="InterPro" id="IPR000700">
    <property type="entry name" value="PAS-assoc_C"/>
</dbReference>
<keyword evidence="8" id="KW-0812">Transmembrane</keyword>
<feature type="modified residue" description="4-aspartylphosphate" evidence="17">
    <location>
        <position position="1002"/>
    </location>
</feature>
<keyword evidence="4" id="KW-1003">Cell membrane</keyword>
<feature type="signal peptide" evidence="19">
    <location>
        <begin position="1"/>
        <end position="22"/>
    </location>
</feature>
<dbReference type="PANTHER" id="PTHR43047">
    <property type="entry name" value="TWO-COMPONENT HISTIDINE PROTEIN KINASE"/>
    <property type="match status" value="1"/>
</dbReference>
<dbReference type="SUPFAM" id="SSF52172">
    <property type="entry name" value="CheY-like"/>
    <property type="match status" value="1"/>
</dbReference>
<evidence type="ECO:0000259" key="24">
    <source>
        <dbReference type="PROSITE" id="PS50894"/>
    </source>
</evidence>
<dbReference type="Pfam" id="PF00072">
    <property type="entry name" value="Response_reg"/>
    <property type="match status" value="1"/>
</dbReference>
<reference evidence="25" key="1">
    <citation type="submission" date="2021-06" db="EMBL/GenBank/DDBJ databases">
        <title>Updating the genus Pseudomonas: Description of 43 new species and partition of the Pseudomonas putida group.</title>
        <authorList>
            <person name="Girard L."/>
            <person name="Lood C."/>
            <person name="Vandamme P."/>
            <person name="Rokni-Zadeh H."/>
            <person name="van Noort V."/>
            <person name="Hofte M."/>
            <person name="Lavigne R."/>
            <person name="De Mot R."/>
        </authorList>
    </citation>
    <scope>NUCLEOTIDE SEQUENCE</scope>
    <source>
        <strain evidence="25">CMR12a</strain>
    </source>
</reference>
<dbReference type="Pfam" id="PF00512">
    <property type="entry name" value="HisKA"/>
    <property type="match status" value="1"/>
</dbReference>
<evidence type="ECO:0000256" key="13">
    <source>
        <dbReference type="ARBA" id="ARBA00022989"/>
    </source>
</evidence>
<dbReference type="Gene3D" id="1.10.287.130">
    <property type="match status" value="1"/>
</dbReference>